<reference evidence="1" key="1">
    <citation type="submission" date="2023-05" db="EMBL/GenBank/DDBJ databases">
        <authorList>
            <consortium name="ELIXIR-Norway"/>
        </authorList>
    </citation>
    <scope>NUCLEOTIDE SEQUENCE</scope>
</reference>
<accession>A0ACB0EEP5</accession>
<gene>
    <name evidence="1" type="ORF">MRATA1EN3_LOCUS10042</name>
</gene>
<dbReference type="Proteomes" id="UP001162501">
    <property type="component" value="Chromosome 2"/>
</dbReference>
<proteinExistence type="predicted"/>
<evidence type="ECO:0000313" key="1">
    <source>
        <dbReference type="EMBL" id="CAI9698829.1"/>
    </source>
</evidence>
<dbReference type="EMBL" id="OX596086">
    <property type="protein sequence ID" value="CAI9698829.1"/>
    <property type="molecule type" value="Genomic_DNA"/>
</dbReference>
<name>A0ACB0EEP5_RANTA</name>
<sequence>MKPVAPHNPSAIPEEEGGAGDGPAAPLRSKTGTRRFRPQKRTASREGSGTPVPLSGAHRDDVTPAREAPGIRGSSRGAGLRFGSGGRGTTLPRSLRGGATRAARGCDWLMSRPHAEELKKPLCCDRARAARPSELGEGALEGGGGGGGCRPVRGRGRPGKKLDLAAGWCGGGRRGGGLRQKGGREPGKSEAAGWSVERQVVGKLETGDLCRGAELGPSSGGPERRSVSRARPSVGIGGQSPEERAGEMGRAAEKPNWLETS</sequence>
<organism evidence="1 2">
    <name type="scientific">Rangifer tarandus platyrhynchus</name>
    <name type="common">Svalbard reindeer</name>
    <dbReference type="NCBI Taxonomy" id="3082113"/>
    <lineage>
        <taxon>Eukaryota</taxon>
        <taxon>Metazoa</taxon>
        <taxon>Chordata</taxon>
        <taxon>Craniata</taxon>
        <taxon>Vertebrata</taxon>
        <taxon>Euteleostomi</taxon>
        <taxon>Mammalia</taxon>
        <taxon>Eutheria</taxon>
        <taxon>Laurasiatheria</taxon>
        <taxon>Artiodactyla</taxon>
        <taxon>Ruminantia</taxon>
        <taxon>Pecora</taxon>
        <taxon>Cervidae</taxon>
        <taxon>Odocoileinae</taxon>
        <taxon>Rangifer</taxon>
    </lineage>
</organism>
<protein>
    <submittedName>
        <fullName evidence="1">Uncharacterized protein</fullName>
    </submittedName>
</protein>
<evidence type="ECO:0000313" key="2">
    <source>
        <dbReference type="Proteomes" id="UP001162501"/>
    </source>
</evidence>